<dbReference type="AlphaFoldDB" id="A0AAN4Z7N2"/>
<comment type="caution">
    <text evidence="2">The sequence shown here is derived from an EMBL/GenBank/DDBJ whole genome shotgun (WGS) entry which is preliminary data.</text>
</comment>
<evidence type="ECO:0000313" key="2">
    <source>
        <dbReference type="EMBL" id="GMR32847.1"/>
    </source>
</evidence>
<feature type="non-terminal residue" evidence="2">
    <location>
        <position position="1"/>
    </location>
</feature>
<gene>
    <name evidence="2" type="ORF">PMAYCL1PPCAC_03042</name>
</gene>
<dbReference type="EMBL" id="BTRK01000001">
    <property type="protein sequence ID" value="GMR32847.1"/>
    <property type="molecule type" value="Genomic_DNA"/>
</dbReference>
<keyword evidence="3" id="KW-1185">Reference proteome</keyword>
<protein>
    <submittedName>
        <fullName evidence="2">Uncharacterized protein</fullName>
    </submittedName>
</protein>
<accession>A0AAN4Z7N2</accession>
<reference evidence="3" key="1">
    <citation type="submission" date="2022-10" db="EMBL/GenBank/DDBJ databases">
        <title>Genome assembly of Pristionchus species.</title>
        <authorList>
            <person name="Yoshida K."/>
            <person name="Sommer R.J."/>
        </authorList>
    </citation>
    <scope>NUCLEOTIDE SEQUENCE [LARGE SCALE GENOMIC DNA]</scope>
    <source>
        <strain evidence="3">RS5460</strain>
    </source>
</reference>
<proteinExistence type="predicted"/>
<feature type="region of interest" description="Disordered" evidence="1">
    <location>
        <begin position="106"/>
        <end position="125"/>
    </location>
</feature>
<feature type="compositionally biased region" description="Basic and acidic residues" evidence="1">
    <location>
        <begin position="116"/>
        <end position="125"/>
    </location>
</feature>
<organism evidence="2 3">
    <name type="scientific">Pristionchus mayeri</name>
    <dbReference type="NCBI Taxonomy" id="1317129"/>
    <lineage>
        <taxon>Eukaryota</taxon>
        <taxon>Metazoa</taxon>
        <taxon>Ecdysozoa</taxon>
        <taxon>Nematoda</taxon>
        <taxon>Chromadorea</taxon>
        <taxon>Rhabditida</taxon>
        <taxon>Rhabditina</taxon>
        <taxon>Diplogasteromorpha</taxon>
        <taxon>Diplogasteroidea</taxon>
        <taxon>Neodiplogasteridae</taxon>
        <taxon>Pristionchus</taxon>
    </lineage>
</organism>
<name>A0AAN4Z7N2_9BILA</name>
<sequence length="143" mass="16389">LKDVSSAISLTYMRGMHSRKEFEALGKCVPADYNGPMTYYDFTEYVNIDKFGLPIPKSLNTSTLEGFCGTEVLRQGYLDVWLAKNDVYNTYQDCYVRHPLPSPGVFIGNDQSNSQKNERHERKKRDAIGRAMNYSPFIDESVR</sequence>
<dbReference type="Proteomes" id="UP001328107">
    <property type="component" value="Unassembled WGS sequence"/>
</dbReference>
<feature type="non-terminal residue" evidence="2">
    <location>
        <position position="143"/>
    </location>
</feature>
<evidence type="ECO:0000256" key="1">
    <source>
        <dbReference type="SAM" id="MobiDB-lite"/>
    </source>
</evidence>
<evidence type="ECO:0000313" key="3">
    <source>
        <dbReference type="Proteomes" id="UP001328107"/>
    </source>
</evidence>